<evidence type="ECO:0000313" key="3">
    <source>
        <dbReference type="Proteomes" id="UP001209878"/>
    </source>
</evidence>
<dbReference type="InterPro" id="IPR005135">
    <property type="entry name" value="Endo/exonuclease/phosphatase"/>
</dbReference>
<dbReference type="SUPFAM" id="SSF56219">
    <property type="entry name" value="DNase I-like"/>
    <property type="match status" value="1"/>
</dbReference>
<accession>A0AAD9ULT2</accession>
<proteinExistence type="predicted"/>
<organism evidence="2 3">
    <name type="scientific">Ridgeia piscesae</name>
    <name type="common">Tubeworm</name>
    <dbReference type="NCBI Taxonomy" id="27915"/>
    <lineage>
        <taxon>Eukaryota</taxon>
        <taxon>Metazoa</taxon>
        <taxon>Spiralia</taxon>
        <taxon>Lophotrochozoa</taxon>
        <taxon>Annelida</taxon>
        <taxon>Polychaeta</taxon>
        <taxon>Sedentaria</taxon>
        <taxon>Canalipalpata</taxon>
        <taxon>Sabellida</taxon>
        <taxon>Siboglinidae</taxon>
        <taxon>Ridgeia</taxon>
    </lineage>
</organism>
<gene>
    <name evidence="2" type="ORF">NP493_2g07034</name>
</gene>
<reference evidence="2" key="1">
    <citation type="journal article" date="2023" name="Mol. Biol. Evol.">
        <title>Third-Generation Sequencing Reveals the Adaptive Role of the Epigenome in Three Deep-Sea Polychaetes.</title>
        <authorList>
            <person name="Perez M."/>
            <person name="Aroh O."/>
            <person name="Sun Y."/>
            <person name="Lan Y."/>
            <person name="Juniper S.K."/>
            <person name="Young C.R."/>
            <person name="Angers B."/>
            <person name="Qian P.Y."/>
        </authorList>
    </citation>
    <scope>NUCLEOTIDE SEQUENCE</scope>
    <source>
        <strain evidence="2">R07B-5</strain>
    </source>
</reference>
<dbReference type="GO" id="GO:0003824">
    <property type="term" value="F:catalytic activity"/>
    <property type="evidence" value="ECO:0007669"/>
    <property type="project" value="InterPro"/>
</dbReference>
<dbReference type="Gene3D" id="3.60.10.10">
    <property type="entry name" value="Endonuclease/exonuclease/phosphatase"/>
    <property type="match status" value="1"/>
</dbReference>
<dbReference type="Pfam" id="PF14529">
    <property type="entry name" value="Exo_endo_phos_2"/>
    <property type="match status" value="1"/>
</dbReference>
<evidence type="ECO:0000259" key="1">
    <source>
        <dbReference type="Pfam" id="PF14529"/>
    </source>
</evidence>
<comment type="caution">
    <text evidence="2">The sequence shown here is derived from an EMBL/GenBank/DDBJ whole genome shotgun (WGS) entry which is preliminary data.</text>
</comment>
<dbReference type="PANTHER" id="PTHR33395:SF22">
    <property type="entry name" value="REVERSE TRANSCRIPTASE DOMAIN-CONTAINING PROTEIN"/>
    <property type="match status" value="1"/>
</dbReference>
<dbReference type="Proteomes" id="UP001209878">
    <property type="component" value="Unassembled WGS sequence"/>
</dbReference>
<protein>
    <recommendedName>
        <fullName evidence="1">Endonuclease/exonuclease/phosphatase domain-containing protein</fullName>
    </recommendedName>
</protein>
<name>A0AAD9ULT2_RIDPI</name>
<dbReference type="PANTHER" id="PTHR33395">
    <property type="entry name" value="TRANSCRIPTASE, PUTATIVE-RELATED-RELATED"/>
    <property type="match status" value="1"/>
</dbReference>
<dbReference type="InterPro" id="IPR036691">
    <property type="entry name" value="Endo/exonu/phosph_ase_sf"/>
</dbReference>
<feature type="domain" description="Endonuclease/exonuclease/phosphatase" evidence="1">
    <location>
        <begin position="4"/>
        <end position="84"/>
    </location>
</feature>
<evidence type="ECO:0000313" key="2">
    <source>
        <dbReference type="EMBL" id="KAK2194111.1"/>
    </source>
</evidence>
<keyword evidence="3" id="KW-1185">Reference proteome</keyword>
<dbReference type="EMBL" id="JAODUO010000002">
    <property type="protein sequence ID" value="KAK2194111.1"/>
    <property type="molecule type" value="Genomic_DNA"/>
</dbReference>
<dbReference type="AlphaFoldDB" id="A0AAD9ULT2"/>
<sequence length="125" mass="13694">MRRHPNAIITGDFNVGDTDEVSGACGSGNARKLVVIKEQFSLTQHQRKITRPSSNAVLDLVFSTNPNLVSRIEVAPGMSDHLAVLTTLDVRPKQHSDKHSHTVYKYNSANFEGLRADMAAYAAMS</sequence>